<dbReference type="InterPro" id="IPR013766">
    <property type="entry name" value="Thioredoxin_domain"/>
</dbReference>
<name>A0AAU9DBT4_9BACT</name>
<gene>
    <name evidence="3" type="ORF">FUAX_22870</name>
</gene>
<dbReference type="GO" id="GO:0016491">
    <property type="term" value="F:oxidoreductase activity"/>
    <property type="evidence" value="ECO:0007669"/>
    <property type="project" value="InterPro"/>
</dbReference>
<protein>
    <recommendedName>
        <fullName evidence="2">Thioredoxin domain-containing protein</fullName>
    </recommendedName>
</protein>
<evidence type="ECO:0000256" key="1">
    <source>
        <dbReference type="SAM" id="SignalP"/>
    </source>
</evidence>
<evidence type="ECO:0000313" key="3">
    <source>
        <dbReference type="EMBL" id="BDD09855.1"/>
    </source>
</evidence>
<dbReference type="InterPro" id="IPR013740">
    <property type="entry name" value="Redoxin"/>
</dbReference>
<reference evidence="3 4" key="1">
    <citation type="submission" date="2021-12" db="EMBL/GenBank/DDBJ databases">
        <title>Genome sequencing of bacteria with rrn-lacking chromosome and rrn-plasmid.</title>
        <authorList>
            <person name="Anda M."/>
            <person name="Iwasaki W."/>
        </authorList>
    </citation>
    <scope>NUCLEOTIDE SEQUENCE [LARGE SCALE GENOMIC DNA]</scope>
    <source>
        <strain evidence="3 4">DSM 100852</strain>
    </source>
</reference>
<dbReference type="InterPro" id="IPR036249">
    <property type="entry name" value="Thioredoxin-like_sf"/>
</dbReference>
<dbReference type="RefSeq" id="WP_338391441.1">
    <property type="nucleotide sequence ID" value="NZ_AP025314.1"/>
</dbReference>
<feature type="signal peptide" evidence="1">
    <location>
        <begin position="1"/>
        <end position="17"/>
    </location>
</feature>
<dbReference type="Pfam" id="PF08534">
    <property type="entry name" value="Redoxin"/>
    <property type="match status" value="1"/>
</dbReference>
<dbReference type="PANTHER" id="PTHR42852">
    <property type="entry name" value="THIOL:DISULFIDE INTERCHANGE PROTEIN DSBE"/>
    <property type="match status" value="1"/>
</dbReference>
<organism evidence="3 4">
    <name type="scientific">Fulvitalea axinellae</name>
    <dbReference type="NCBI Taxonomy" id="1182444"/>
    <lineage>
        <taxon>Bacteria</taxon>
        <taxon>Pseudomonadati</taxon>
        <taxon>Bacteroidota</taxon>
        <taxon>Cytophagia</taxon>
        <taxon>Cytophagales</taxon>
        <taxon>Persicobacteraceae</taxon>
        <taxon>Fulvitalea</taxon>
    </lineage>
</organism>
<accession>A0AAU9DBT4</accession>
<dbReference type="AlphaFoldDB" id="A0AAU9DBT4"/>
<feature type="chain" id="PRO_5043560692" description="Thioredoxin domain-containing protein" evidence="1">
    <location>
        <begin position="18"/>
        <end position="415"/>
    </location>
</feature>
<proteinExistence type="predicted"/>
<dbReference type="SUPFAM" id="SSF52833">
    <property type="entry name" value="Thioredoxin-like"/>
    <property type="match status" value="1"/>
</dbReference>
<dbReference type="EMBL" id="AP025314">
    <property type="protein sequence ID" value="BDD09855.1"/>
    <property type="molecule type" value="Genomic_DNA"/>
</dbReference>
<dbReference type="Proteomes" id="UP001348817">
    <property type="component" value="Chromosome"/>
</dbReference>
<dbReference type="InterPro" id="IPR050553">
    <property type="entry name" value="Thioredoxin_ResA/DsbE_sf"/>
</dbReference>
<evidence type="ECO:0000259" key="2">
    <source>
        <dbReference type="PROSITE" id="PS51352"/>
    </source>
</evidence>
<keyword evidence="1" id="KW-0732">Signal</keyword>
<evidence type="ECO:0000313" key="4">
    <source>
        <dbReference type="Proteomes" id="UP001348817"/>
    </source>
</evidence>
<feature type="domain" description="Thioredoxin" evidence="2">
    <location>
        <begin position="246"/>
        <end position="411"/>
    </location>
</feature>
<sequence length="415" mass="46831">MLLKTGFTRLLSLFALGSVLLTSCGQEKKEDTKTLGSWRGEFSAQGKKIPFNFELHNHDGKYAVHLLNGDNNETIESVKVTADSLIIEMPVFDAKLEGAFKDGKIEGRLVKNYAEGYIIPFTAEHGKKFRFEARSGSSANFNGRWKVKFGHYSDDRFAVGIFKQEGSKVQGTFLTTTGDYRFLEGDVIGKTMYLSTFDGEHVYRFEGKMTEQGRIEGSYISGLKGKNTWSAIHDESVKLPDANSLTYVTDKSQKVSLELPNINGETLSFPGEKYKNKVTVLQILGSWCPNCLDETAFLSDYYKKNKDRGLEIIGLGYERRADFDYASKMLKKLQKRYDIQYDLVVAGKSGTKNVEKTFPMLNKIMSFPTTIILDRKGEIRNIHTGFSGPATGKAYEDFKKEFTEKMDELLNEQPS</sequence>
<dbReference type="PANTHER" id="PTHR42852:SF17">
    <property type="entry name" value="THIOREDOXIN-LIKE PROTEIN HI_1115"/>
    <property type="match status" value="1"/>
</dbReference>
<dbReference type="CDD" id="cd02966">
    <property type="entry name" value="TlpA_like_family"/>
    <property type="match status" value="1"/>
</dbReference>
<dbReference type="Gene3D" id="3.40.30.10">
    <property type="entry name" value="Glutaredoxin"/>
    <property type="match status" value="1"/>
</dbReference>
<dbReference type="KEGG" id="fax:FUAX_22870"/>
<dbReference type="PROSITE" id="PS51352">
    <property type="entry name" value="THIOREDOXIN_2"/>
    <property type="match status" value="1"/>
</dbReference>
<keyword evidence="4" id="KW-1185">Reference proteome</keyword>
<dbReference type="PROSITE" id="PS51257">
    <property type="entry name" value="PROKAR_LIPOPROTEIN"/>
    <property type="match status" value="1"/>
</dbReference>